<accession>A0AA36GP23</accession>
<protein>
    <recommendedName>
        <fullName evidence="3">MADF domain-containing protein</fullName>
    </recommendedName>
</protein>
<evidence type="ECO:0000313" key="4">
    <source>
        <dbReference type="EMBL" id="CAJ0595587.1"/>
    </source>
</evidence>
<name>A0AA36GP23_CYLNA</name>
<dbReference type="PANTHER" id="PTHR12243:SF67">
    <property type="entry name" value="COREPRESSOR OF PANGOLIN, ISOFORM A-RELATED"/>
    <property type="match status" value="1"/>
</dbReference>
<dbReference type="Proteomes" id="UP001176961">
    <property type="component" value="Unassembled WGS sequence"/>
</dbReference>
<dbReference type="Pfam" id="PF10545">
    <property type="entry name" value="MADF_DNA_bdg"/>
    <property type="match status" value="1"/>
</dbReference>
<sequence length="396" mass="45383">MPVKFRETLASLVEDEPCLWDRTRDDYHMRDKKADAWDRVMNKLIQLGYTYDLAYVKNTWKLMRDAYRRYKISHSGSSASESSGIVRRLRYLETADVKGVRFSNLHYSDEDDDIDILNDENDPPPPEHFEEVTTSRTLLGVTPARNVGSLGKRQVVEKTKTTKKARLEEGISAVQEAADAVKSHLEAISSPTNKYRHIGDFVSDTLSGMTERRAHAKIQSLITVLLKDDTTLQGWLMNGRLHNNAFPPLTLEMLEEVARKTQERYDHPRSVGFMDGKHINIRKPAHSGSSFWNYLSYYSIVLLAVCDCDYRIIMYDVGSPGCNGDAGVYRSSSIKRFLDENDAIFPPTRELGTVGPVQYHFLVDGGFGQSHRFVRPYREREANTPDRKRFNNKMCR</sequence>
<dbReference type="InterPro" id="IPR039353">
    <property type="entry name" value="TF_Adf1"/>
</dbReference>
<organism evidence="4 5">
    <name type="scientific">Cylicocyclus nassatus</name>
    <name type="common">Nematode worm</name>
    <dbReference type="NCBI Taxonomy" id="53992"/>
    <lineage>
        <taxon>Eukaryota</taxon>
        <taxon>Metazoa</taxon>
        <taxon>Ecdysozoa</taxon>
        <taxon>Nematoda</taxon>
        <taxon>Chromadorea</taxon>
        <taxon>Rhabditida</taxon>
        <taxon>Rhabditina</taxon>
        <taxon>Rhabditomorpha</taxon>
        <taxon>Strongyloidea</taxon>
        <taxon>Strongylidae</taxon>
        <taxon>Cylicocyclus</taxon>
    </lineage>
</organism>
<dbReference type="EMBL" id="CATQJL010000112">
    <property type="protein sequence ID" value="CAJ0595587.1"/>
    <property type="molecule type" value="Genomic_DNA"/>
</dbReference>
<keyword evidence="2" id="KW-0479">Metal-binding</keyword>
<dbReference type="SMART" id="SM00595">
    <property type="entry name" value="MADF"/>
    <property type="match status" value="1"/>
</dbReference>
<dbReference type="InterPro" id="IPR027806">
    <property type="entry name" value="HARBI1_dom"/>
</dbReference>
<keyword evidence="5" id="KW-1185">Reference proteome</keyword>
<evidence type="ECO:0000256" key="1">
    <source>
        <dbReference type="ARBA" id="ARBA00001968"/>
    </source>
</evidence>
<dbReference type="PROSITE" id="PS51029">
    <property type="entry name" value="MADF"/>
    <property type="match status" value="1"/>
</dbReference>
<feature type="domain" description="MADF" evidence="3">
    <location>
        <begin position="8"/>
        <end position="97"/>
    </location>
</feature>
<dbReference type="AlphaFoldDB" id="A0AA36GP23"/>
<reference evidence="4" key="1">
    <citation type="submission" date="2023-07" db="EMBL/GenBank/DDBJ databases">
        <authorList>
            <consortium name="CYATHOMIX"/>
        </authorList>
    </citation>
    <scope>NUCLEOTIDE SEQUENCE</scope>
    <source>
        <strain evidence="4">N/A</strain>
    </source>
</reference>
<comment type="cofactor">
    <cofactor evidence="1">
        <name>a divalent metal cation</name>
        <dbReference type="ChEBI" id="CHEBI:60240"/>
    </cofactor>
</comment>
<comment type="caution">
    <text evidence="4">The sequence shown here is derived from an EMBL/GenBank/DDBJ whole genome shotgun (WGS) entry which is preliminary data.</text>
</comment>
<dbReference type="InterPro" id="IPR006578">
    <property type="entry name" value="MADF-dom"/>
</dbReference>
<evidence type="ECO:0000256" key="2">
    <source>
        <dbReference type="ARBA" id="ARBA00022723"/>
    </source>
</evidence>
<gene>
    <name evidence="4" type="ORF">CYNAS_LOCUS7570</name>
</gene>
<dbReference type="Pfam" id="PF13359">
    <property type="entry name" value="DDE_Tnp_4"/>
    <property type="match status" value="1"/>
</dbReference>
<evidence type="ECO:0000313" key="5">
    <source>
        <dbReference type="Proteomes" id="UP001176961"/>
    </source>
</evidence>
<dbReference type="GO" id="GO:0046872">
    <property type="term" value="F:metal ion binding"/>
    <property type="evidence" value="ECO:0007669"/>
    <property type="project" value="UniProtKB-KW"/>
</dbReference>
<proteinExistence type="predicted"/>
<dbReference type="PANTHER" id="PTHR12243">
    <property type="entry name" value="MADF DOMAIN TRANSCRIPTION FACTOR"/>
    <property type="match status" value="1"/>
</dbReference>
<evidence type="ECO:0000259" key="3">
    <source>
        <dbReference type="PROSITE" id="PS51029"/>
    </source>
</evidence>